<dbReference type="InterPro" id="IPR010836">
    <property type="entry name" value="SapC"/>
</dbReference>
<accession>A0ABV6RV99</accession>
<dbReference type="RefSeq" id="WP_386670994.1">
    <property type="nucleotide sequence ID" value="NZ_JBHLTG010000004.1"/>
</dbReference>
<organism evidence="1 2">
    <name type="scientific">Lysobacter korlensis</name>
    <dbReference type="NCBI Taxonomy" id="553636"/>
    <lineage>
        <taxon>Bacteria</taxon>
        <taxon>Pseudomonadati</taxon>
        <taxon>Pseudomonadota</taxon>
        <taxon>Gammaproteobacteria</taxon>
        <taxon>Lysobacterales</taxon>
        <taxon>Lysobacteraceae</taxon>
        <taxon>Lysobacter</taxon>
    </lineage>
</organism>
<dbReference type="Pfam" id="PF07277">
    <property type="entry name" value="SapC"/>
    <property type="match status" value="1"/>
</dbReference>
<gene>
    <name evidence="1" type="ORF">ACFFGH_18600</name>
</gene>
<dbReference type="Proteomes" id="UP001589896">
    <property type="component" value="Unassembled WGS sequence"/>
</dbReference>
<sequence>MANAVLLNNIDHKDLRVDMRRVRGLGDEVMFAPTFPTEFRNLQAHYPIVFAKTPNGTSFQPVALFGFREGQNLFLESGSWDVTYLPLAIERQPFLIGTAEGEPVIHIDLDSPRTGVDAGEPLFLEHGGTTAALERISSVLLTLHDGVRAVPAFVAMLVELDLLESFVLDIELPDGSQNRLAGFYTINEDRLAQLDGTALERLHRAGHLEAIYMAVASLSNFRALIERVNRVDAADR</sequence>
<dbReference type="EMBL" id="JBHLTG010000004">
    <property type="protein sequence ID" value="MFC0679853.1"/>
    <property type="molecule type" value="Genomic_DNA"/>
</dbReference>
<comment type="caution">
    <text evidence="1">The sequence shown here is derived from an EMBL/GenBank/DDBJ whole genome shotgun (WGS) entry which is preliminary data.</text>
</comment>
<keyword evidence="2" id="KW-1185">Reference proteome</keyword>
<evidence type="ECO:0000313" key="1">
    <source>
        <dbReference type="EMBL" id="MFC0679853.1"/>
    </source>
</evidence>
<name>A0ABV6RV99_9GAMM</name>
<proteinExistence type="predicted"/>
<reference evidence="1 2" key="1">
    <citation type="submission" date="2024-09" db="EMBL/GenBank/DDBJ databases">
        <authorList>
            <person name="Sun Q."/>
            <person name="Mori K."/>
        </authorList>
    </citation>
    <scope>NUCLEOTIDE SEQUENCE [LARGE SCALE GENOMIC DNA]</scope>
    <source>
        <strain evidence="1 2">KCTC 23076</strain>
    </source>
</reference>
<protein>
    <submittedName>
        <fullName evidence="1">SapC family protein</fullName>
    </submittedName>
</protein>
<evidence type="ECO:0000313" key="2">
    <source>
        <dbReference type="Proteomes" id="UP001589896"/>
    </source>
</evidence>